<organism evidence="5 6">
    <name type="scientific">Zasmidium cellare ATCC 36951</name>
    <dbReference type="NCBI Taxonomy" id="1080233"/>
    <lineage>
        <taxon>Eukaryota</taxon>
        <taxon>Fungi</taxon>
        <taxon>Dikarya</taxon>
        <taxon>Ascomycota</taxon>
        <taxon>Pezizomycotina</taxon>
        <taxon>Dothideomycetes</taxon>
        <taxon>Dothideomycetidae</taxon>
        <taxon>Mycosphaerellales</taxon>
        <taxon>Mycosphaerellaceae</taxon>
        <taxon>Zasmidium</taxon>
    </lineage>
</organism>
<comment type="similarity">
    <text evidence="1">Belongs to the syntaxin family.</text>
</comment>
<dbReference type="RefSeq" id="XP_033661026.1">
    <property type="nucleotide sequence ID" value="XM_033818838.1"/>
</dbReference>
<evidence type="ECO:0000259" key="4">
    <source>
        <dbReference type="PROSITE" id="PS50192"/>
    </source>
</evidence>
<sequence>MATQYNNNYGGGYGGSNPYASQDRYDNPPPTYGQASAPYGQNYGQNVEMQPLNAPYPSATPEPRDPNAILNDCRAVGRAIDDLESRLQELQRLQKNFISGSGASNKDVDALSADIMSGYRGLADRVKRIKGQPDATNPRNKAQVDALDRRIRKAIQSYQSQESAFRKDVTEQQRRQYLIVRPDATESEIREATESGGDTQIFQQALLNADRRGQAQSTLRNVRERHDAIQQIERTMIELQQLFQDLDAIVVQQEAPVMAIEQKAEETHTHLEAGNVHVGKAVDSARAARKKKWICLGICVAVILIIVLIIIIYGATQGWFKSKDNNNNNNNNGN</sequence>
<dbReference type="Pfam" id="PF05739">
    <property type="entry name" value="SNARE"/>
    <property type="match status" value="1"/>
</dbReference>
<gene>
    <name evidence="5" type="ORF">M409DRAFT_70662</name>
</gene>
<dbReference type="SMART" id="SM00397">
    <property type="entry name" value="t_SNARE"/>
    <property type="match status" value="1"/>
</dbReference>
<dbReference type="PANTHER" id="PTHR19957:SF380">
    <property type="entry name" value="SYNTAXIN FAMILY PROTEIN"/>
    <property type="match status" value="1"/>
</dbReference>
<dbReference type="GO" id="GO:0006886">
    <property type="term" value="P:intracellular protein transport"/>
    <property type="evidence" value="ECO:0007669"/>
    <property type="project" value="TreeGrafter"/>
</dbReference>
<reference evidence="5" key="1">
    <citation type="journal article" date="2020" name="Stud. Mycol.">
        <title>101 Dothideomycetes genomes: a test case for predicting lifestyles and emergence of pathogens.</title>
        <authorList>
            <person name="Haridas S."/>
            <person name="Albert R."/>
            <person name="Binder M."/>
            <person name="Bloem J."/>
            <person name="Labutti K."/>
            <person name="Salamov A."/>
            <person name="Andreopoulos B."/>
            <person name="Baker S."/>
            <person name="Barry K."/>
            <person name="Bills G."/>
            <person name="Bluhm B."/>
            <person name="Cannon C."/>
            <person name="Castanera R."/>
            <person name="Culley D."/>
            <person name="Daum C."/>
            <person name="Ezra D."/>
            <person name="Gonzalez J."/>
            <person name="Henrissat B."/>
            <person name="Kuo A."/>
            <person name="Liang C."/>
            <person name="Lipzen A."/>
            <person name="Lutzoni F."/>
            <person name="Magnuson J."/>
            <person name="Mondo S."/>
            <person name="Nolan M."/>
            <person name="Ohm R."/>
            <person name="Pangilinan J."/>
            <person name="Park H.-J."/>
            <person name="Ramirez L."/>
            <person name="Alfaro M."/>
            <person name="Sun H."/>
            <person name="Tritt A."/>
            <person name="Yoshinaga Y."/>
            <person name="Zwiers L.-H."/>
            <person name="Turgeon B."/>
            <person name="Goodwin S."/>
            <person name="Spatafora J."/>
            <person name="Crous P."/>
            <person name="Grigoriev I."/>
        </authorList>
    </citation>
    <scope>NUCLEOTIDE SEQUENCE</scope>
    <source>
        <strain evidence="5">ATCC 36951</strain>
    </source>
</reference>
<dbReference type="GO" id="GO:0005484">
    <property type="term" value="F:SNAP receptor activity"/>
    <property type="evidence" value="ECO:0007669"/>
    <property type="project" value="TreeGrafter"/>
</dbReference>
<dbReference type="GO" id="GO:0006906">
    <property type="term" value="P:vesicle fusion"/>
    <property type="evidence" value="ECO:0007669"/>
    <property type="project" value="TreeGrafter"/>
</dbReference>
<dbReference type="GO" id="GO:0005886">
    <property type="term" value="C:plasma membrane"/>
    <property type="evidence" value="ECO:0007669"/>
    <property type="project" value="TreeGrafter"/>
</dbReference>
<evidence type="ECO:0000256" key="3">
    <source>
        <dbReference type="SAM" id="Phobius"/>
    </source>
</evidence>
<dbReference type="GO" id="GO:0031201">
    <property type="term" value="C:SNARE complex"/>
    <property type="evidence" value="ECO:0007669"/>
    <property type="project" value="TreeGrafter"/>
</dbReference>
<dbReference type="PANTHER" id="PTHR19957">
    <property type="entry name" value="SYNTAXIN"/>
    <property type="match status" value="1"/>
</dbReference>
<evidence type="ECO:0000313" key="5">
    <source>
        <dbReference type="EMBL" id="KAF2160137.1"/>
    </source>
</evidence>
<dbReference type="PROSITE" id="PS50192">
    <property type="entry name" value="T_SNARE"/>
    <property type="match status" value="1"/>
</dbReference>
<dbReference type="GO" id="GO:0006887">
    <property type="term" value="P:exocytosis"/>
    <property type="evidence" value="ECO:0007669"/>
    <property type="project" value="TreeGrafter"/>
</dbReference>
<evidence type="ECO:0000313" key="6">
    <source>
        <dbReference type="Proteomes" id="UP000799537"/>
    </source>
</evidence>
<name>A0A6A6BZA7_ZASCE</name>
<evidence type="ECO:0000256" key="1">
    <source>
        <dbReference type="ARBA" id="ARBA00009063"/>
    </source>
</evidence>
<dbReference type="Proteomes" id="UP000799537">
    <property type="component" value="Unassembled WGS sequence"/>
</dbReference>
<evidence type="ECO:0000256" key="2">
    <source>
        <dbReference type="SAM" id="MobiDB-lite"/>
    </source>
</evidence>
<keyword evidence="6" id="KW-1185">Reference proteome</keyword>
<dbReference type="EMBL" id="ML993629">
    <property type="protein sequence ID" value="KAF2160137.1"/>
    <property type="molecule type" value="Genomic_DNA"/>
</dbReference>
<dbReference type="GO" id="GO:0048278">
    <property type="term" value="P:vesicle docking"/>
    <property type="evidence" value="ECO:0007669"/>
    <property type="project" value="TreeGrafter"/>
</dbReference>
<dbReference type="Gene3D" id="1.20.58.70">
    <property type="match status" value="1"/>
</dbReference>
<dbReference type="SUPFAM" id="SSF47661">
    <property type="entry name" value="t-snare proteins"/>
    <property type="match status" value="1"/>
</dbReference>
<keyword evidence="3" id="KW-0472">Membrane</keyword>
<dbReference type="GeneID" id="54572110"/>
<feature type="region of interest" description="Disordered" evidence="2">
    <location>
        <begin position="1"/>
        <end position="41"/>
    </location>
</feature>
<dbReference type="InterPro" id="IPR010989">
    <property type="entry name" value="SNARE"/>
</dbReference>
<dbReference type="InterPro" id="IPR000727">
    <property type="entry name" value="T_SNARE_dom"/>
</dbReference>
<dbReference type="CDD" id="cd15849">
    <property type="entry name" value="SNARE_Sso1"/>
    <property type="match status" value="1"/>
</dbReference>
<dbReference type="InterPro" id="IPR006011">
    <property type="entry name" value="Syntaxin_N"/>
</dbReference>
<dbReference type="InterPro" id="IPR045242">
    <property type="entry name" value="Syntaxin"/>
</dbReference>
<dbReference type="Pfam" id="PF00804">
    <property type="entry name" value="Syntaxin"/>
    <property type="match status" value="1"/>
</dbReference>
<accession>A0A6A6BZA7</accession>
<feature type="transmembrane region" description="Helical" evidence="3">
    <location>
        <begin position="293"/>
        <end position="315"/>
    </location>
</feature>
<proteinExistence type="inferred from homology"/>
<dbReference type="OrthoDB" id="10255013at2759"/>
<protein>
    <recommendedName>
        <fullName evidence="4">t-SNARE coiled-coil homology domain-containing protein</fullName>
    </recommendedName>
</protein>
<keyword evidence="3" id="KW-0812">Transmembrane</keyword>
<dbReference type="GO" id="GO:0012505">
    <property type="term" value="C:endomembrane system"/>
    <property type="evidence" value="ECO:0007669"/>
    <property type="project" value="TreeGrafter"/>
</dbReference>
<feature type="domain" description="T-SNARE coiled-coil homology" evidence="4">
    <location>
        <begin position="219"/>
        <end position="281"/>
    </location>
</feature>
<dbReference type="AlphaFoldDB" id="A0A6A6BZA7"/>
<dbReference type="GO" id="GO:0000149">
    <property type="term" value="F:SNARE binding"/>
    <property type="evidence" value="ECO:0007669"/>
    <property type="project" value="TreeGrafter"/>
</dbReference>
<keyword evidence="3" id="KW-1133">Transmembrane helix</keyword>